<dbReference type="Pfam" id="PF03997">
    <property type="entry name" value="VPS28"/>
    <property type="match status" value="1"/>
</dbReference>
<evidence type="ECO:0000313" key="10">
    <source>
        <dbReference type="Proteomes" id="UP000266841"/>
    </source>
</evidence>
<dbReference type="eggNOG" id="KOG3284">
    <property type="taxonomic scope" value="Eukaryota"/>
</dbReference>
<evidence type="ECO:0008006" key="11">
    <source>
        <dbReference type="Google" id="ProtNLM"/>
    </source>
</evidence>
<keyword evidence="3" id="KW-0967">Endosome</keyword>
<comment type="subcellular location">
    <subcellularLocation>
        <location evidence="1">Endosome</location>
    </subcellularLocation>
</comment>
<dbReference type="Gene3D" id="1.20.120.1130">
    <property type="match status" value="1"/>
</dbReference>
<dbReference type="InterPro" id="IPR038358">
    <property type="entry name" value="VPS28_N_sf"/>
</dbReference>
<feature type="region of interest" description="Disordered" evidence="6">
    <location>
        <begin position="45"/>
        <end position="87"/>
    </location>
</feature>
<dbReference type="GO" id="GO:0044877">
    <property type="term" value="F:protein-containing complex binding"/>
    <property type="evidence" value="ECO:0007669"/>
    <property type="project" value="TreeGrafter"/>
</dbReference>
<dbReference type="InterPro" id="IPR037206">
    <property type="entry name" value="VPS28_C_sf"/>
</dbReference>
<evidence type="ECO:0000256" key="4">
    <source>
        <dbReference type="ARBA" id="ARBA00022927"/>
    </source>
</evidence>
<evidence type="ECO:0000256" key="2">
    <source>
        <dbReference type="ARBA" id="ARBA00022448"/>
    </source>
</evidence>
<sequence length="343" mass="38861">MHAFPFQAAGPRPGLYERSLQTERCCHEQQFPLDLHASPVKHKTQVKIDTPTHRHTESVPVEQAAAADPCRTRRPQKEHREEGAKKAAQLSVVSQAQEPSVEAGGRVTTTNLTVRQSLSCDRVMNSGKWPKAIDESSPEIDLYENSRERKAYDNLADLYAIITATEHLERAYANDAIDQAAYTRECNKLLSQFKITENAALGKDSMTTETFMRVYQMDCPRAKERLLRMGVPEPTKTSGGDANVAMTVKDTTQHFITAMDAVKLDQRAVDELQPLLSDLMSALTQLPDVPNDFAPNHKVRRWLEKLNGMRAVDIIDEDDSRQLYHDLDSSYTEFERYLRSQTR</sequence>
<dbReference type="PROSITE" id="PS51310">
    <property type="entry name" value="VPS28_C"/>
    <property type="match status" value="1"/>
</dbReference>
<dbReference type="InterPro" id="IPR017899">
    <property type="entry name" value="VPS28_C"/>
</dbReference>
<gene>
    <name evidence="9" type="ORF">THAOC_10878</name>
</gene>
<evidence type="ECO:0000256" key="3">
    <source>
        <dbReference type="ARBA" id="ARBA00022753"/>
    </source>
</evidence>
<organism evidence="9 10">
    <name type="scientific">Thalassiosira oceanica</name>
    <name type="common">Marine diatom</name>
    <dbReference type="NCBI Taxonomy" id="159749"/>
    <lineage>
        <taxon>Eukaryota</taxon>
        <taxon>Sar</taxon>
        <taxon>Stramenopiles</taxon>
        <taxon>Ochrophyta</taxon>
        <taxon>Bacillariophyta</taxon>
        <taxon>Coscinodiscophyceae</taxon>
        <taxon>Thalassiosirophycidae</taxon>
        <taxon>Thalassiosirales</taxon>
        <taxon>Thalassiosiraceae</taxon>
        <taxon>Thalassiosira</taxon>
    </lineage>
</organism>
<dbReference type="SUPFAM" id="SSF140427">
    <property type="entry name" value="VPS28 C-terminal domain-like"/>
    <property type="match status" value="1"/>
</dbReference>
<dbReference type="AlphaFoldDB" id="K0TBW8"/>
<evidence type="ECO:0000256" key="6">
    <source>
        <dbReference type="SAM" id="MobiDB-lite"/>
    </source>
</evidence>
<evidence type="ECO:0000256" key="1">
    <source>
        <dbReference type="ARBA" id="ARBA00004177"/>
    </source>
</evidence>
<dbReference type="Proteomes" id="UP000266841">
    <property type="component" value="Unassembled WGS sequence"/>
</dbReference>
<keyword evidence="10" id="KW-1185">Reference proteome</keyword>
<dbReference type="PANTHER" id="PTHR12937:SF0">
    <property type="entry name" value="VACUOLAR PROTEIN SORTING-ASSOCIATED PROTEIN 28 HOMOLOG"/>
    <property type="match status" value="1"/>
</dbReference>
<evidence type="ECO:0000259" key="8">
    <source>
        <dbReference type="PROSITE" id="PS51313"/>
    </source>
</evidence>
<evidence type="ECO:0000256" key="5">
    <source>
        <dbReference type="PROSITE-ProRule" id="PRU00642"/>
    </source>
</evidence>
<dbReference type="PANTHER" id="PTHR12937">
    <property type="entry name" value="VACUOLAR PROTEIN SORTING 28, ISOFORM 2 VPS28"/>
    <property type="match status" value="1"/>
</dbReference>
<dbReference type="EMBL" id="AGNL01012241">
    <property type="protein sequence ID" value="EJK67997.1"/>
    <property type="molecule type" value="Genomic_DNA"/>
</dbReference>
<evidence type="ECO:0000259" key="7">
    <source>
        <dbReference type="PROSITE" id="PS51310"/>
    </source>
</evidence>
<feature type="domain" description="VPS28 C-terminal" evidence="7">
    <location>
        <begin position="243"/>
        <end position="339"/>
    </location>
</feature>
<protein>
    <recommendedName>
        <fullName evidence="11">Vacuolar protein sorting-associated protein 28 homolog</fullName>
    </recommendedName>
</protein>
<keyword evidence="2 5" id="KW-0813">Transport</keyword>
<reference evidence="9 10" key="1">
    <citation type="journal article" date="2012" name="Genome Biol.">
        <title>Genome and low-iron response of an oceanic diatom adapted to chronic iron limitation.</title>
        <authorList>
            <person name="Lommer M."/>
            <person name="Specht M."/>
            <person name="Roy A.S."/>
            <person name="Kraemer L."/>
            <person name="Andreson R."/>
            <person name="Gutowska M.A."/>
            <person name="Wolf J."/>
            <person name="Bergner S.V."/>
            <person name="Schilhabel M.B."/>
            <person name="Klostermeier U.C."/>
            <person name="Beiko R.G."/>
            <person name="Rosenstiel P."/>
            <person name="Hippler M."/>
            <person name="Laroche J."/>
        </authorList>
    </citation>
    <scope>NUCLEOTIDE SEQUENCE [LARGE SCALE GENOMIC DNA]</scope>
    <source>
        <strain evidence="9 10">CCMP1005</strain>
    </source>
</reference>
<dbReference type="FunFam" id="1.20.120.1130:FF:000001">
    <property type="entry name" value="Vacuolar protein sorting-associated protein 28 homolog"/>
    <property type="match status" value="1"/>
</dbReference>
<keyword evidence="4 5" id="KW-0653">Protein transport</keyword>
<comment type="similarity">
    <text evidence="5">Belongs to the VPS28 family.</text>
</comment>
<dbReference type="GO" id="GO:0000813">
    <property type="term" value="C:ESCRT I complex"/>
    <property type="evidence" value="ECO:0007669"/>
    <property type="project" value="InterPro"/>
</dbReference>
<dbReference type="InterPro" id="IPR037202">
    <property type="entry name" value="ESCRT_assembly_dom"/>
</dbReference>
<proteinExistence type="inferred from homology"/>
<dbReference type="OrthoDB" id="2671at2759"/>
<name>K0TBW8_THAOC</name>
<dbReference type="GO" id="GO:0043328">
    <property type="term" value="P:protein transport to vacuole involved in ubiquitin-dependent protein catabolic process via the multivesicular body sorting pathway"/>
    <property type="evidence" value="ECO:0007669"/>
    <property type="project" value="TreeGrafter"/>
</dbReference>
<dbReference type="PROSITE" id="PS51313">
    <property type="entry name" value="VPS28_N"/>
    <property type="match status" value="1"/>
</dbReference>
<dbReference type="Gene3D" id="1.20.1440.200">
    <property type="match status" value="1"/>
</dbReference>
<dbReference type="InterPro" id="IPR007143">
    <property type="entry name" value="Vps28"/>
</dbReference>
<dbReference type="InterPro" id="IPR017898">
    <property type="entry name" value="VPS28_N"/>
</dbReference>
<comment type="caution">
    <text evidence="9">The sequence shown here is derived from an EMBL/GenBank/DDBJ whole genome shotgun (WGS) entry which is preliminary data.</text>
</comment>
<feature type="domain" description="VPS28 N-terminal" evidence="8">
    <location>
        <begin position="129"/>
        <end position="237"/>
    </location>
</feature>
<accession>K0TBW8</accession>
<evidence type="ECO:0000313" key="9">
    <source>
        <dbReference type="EMBL" id="EJK67997.1"/>
    </source>
</evidence>
<dbReference type="SUPFAM" id="SSF140111">
    <property type="entry name" value="Endosomal sorting complex assembly domain"/>
    <property type="match status" value="1"/>
</dbReference>